<dbReference type="InterPro" id="IPR016181">
    <property type="entry name" value="Acyl_CoA_acyltransferase"/>
</dbReference>
<dbReference type="FunFam" id="3.40.630.30:FF:000004">
    <property type="entry name" value="Histone acetyltransferase KAT2A"/>
    <property type="match status" value="1"/>
</dbReference>
<evidence type="ECO:0000256" key="13">
    <source>
        <dbReference type="ARBA" id="ARBA00048017"/>
    </source>
</evidence>
<keyword evidence="9" id="KW-0010">Activator</keyword>
<evidence type="ECO:0000256" key="6">
    <source>
        <dbReference type="ARBA" id="ARBA00022853"/>
    </source>
</evidence>
<evidence type="ECO:0000256" key="9">
    <source>
        <dbReference type="ARBA" id="ARBA00023159"/>
    </source>
</evidence>
<evidence type="ECO:0000256" key="4">
    <source>
        <dbReference type="ARBA" id="ARBA00019713"/>
    </source>
</evidence>
<evidence type="ECO:0000256" key="5">
    <source>
        <dbReference type="ARBA" id="ARBA00022679"/>
    </source>
</evidence>
<dbReference type="CDD" id="cd04301">
    <property type="entry name" value="NAT_SF"/>
    <property type="match status" value="1"/>
</dbReference>
<dbReference type="SUPFAM" id="SSF47370">
    <property type="entry name" value="Bromodomain"/>
    <property type="match status" value="1"/>
</dbReference>
<keyword evidence="19" id="KW-1185">Reference proteome</keyword>
<evidence type="ECO:0000256" key="1">
    <source>
        <dbReference type="ARBA" id="ARBA00004123"/>
    </source>
</evidence>
<reference evidence="18 19" key="1">
    <citation type="journal article" date="2023" name="Elife">
        <title>Identification of key yeast species and microbe-microbe interactions impacting larval growth of Drosophila in the wild.</title>
        <authorList>
            <person name="Mure A."/>
            <person name="Sugiura Y."/>
            <person name="Maeda R."/>
            <person name="Honda K."/>
            <person name="Sakurai N."/>
            <person name="Takahashi Y."/>
            <person name="Watada M."/>
            <person name="Katoh T."/>
            <person name="Gotoh A."/>
            <person name="Gotoh Y."/>
            <person name="Taniguchi I."/>
            <person name="Nakamura K."/>
            <person name="Hayashi T."/>
            <person name="Katayama T."/>
            <person name="Uemura T."/>
            <person name="Hattori Y."/>
        </authorList>
    </citation>
    <scope>NUCLEOTIDE SEQUENCE [LARGE SCALE GENOMIC DNA]</scope>
    <source>
        <strain evidence="18 19">SB-73</strain>
    </source>
</reference>
<evidence type="ECO:0000256" key="14">
    <source>
        <dbReference type="PROSITE-ProRule" id="PRU00035"/>
    </source>
</evidence>
<dbReference type="InterPro" id="IPR018359">
    <property type="entry name" value="Bromodomain_CS"/>
</dbReference>
<feature type="domain" description="N-acetyltransferase" evidence="17">
    <location>
        <begin position="96"/>
        <end position="251"/>
    </location>
</feature>
<dbReference type="EC" id="2.3.1.48" evidence="3"/>
<feature type="compositionally biased region" description="Acidic residues" evidence="15">
    <location>
        <begin position="43"/>
        <end position="65"/>
    </location>
</feature>
<evidence type="ECO:0000313" key="19">
    <source>
        <dbReference type="Proteomes" id="UP001362899"/>
    </source>
</evidence>
<dbReference type="InterPro" id="IPR037800">
    <property type="entry name" value="GCN5"/>
</dbReference>
<proteinExistence type="inferred from homology"/>
<dbReference type="PROSITE" id="PS51186">
    <property type="entry name" value="GNAT"/>
    <property type="match status" value="1"/>
</dbReference>
<dbReference type="InterPro" id="IPR000182">
    <property type="entry name" value="GNAT_dom"/>
</dbReference>
<keyword evidence="12" id="KW-0012">Acyltransferase</keyword>
<dbReference type="InterPro" id="IPR036427">
    <property type="entry name" value="Bromodomain-like_sf"/>
</dbReference>
<dbReference type="PROSITE" id="PS00633">
    <property type="entry name" value="BROMODOMAIN_1"/>
    <property type="match status" value="1"/>
</dbReference>
<dbReference type="PRINTS" id="PR00503">
    <property type="entry name" value="BROMODOMAIN"/>
</dbReference>
<keyword evidence="5" id="KW-0808">Transferase</keyword>
<evidence type="ECO:0000313" key="18">
    <source>
        <dbReference type="EMBL" id="GMM50007.1"/>
    </source>
</evidence>
<dbReference type="SUPFAM" id="SSF55729">
    <property type="entry name" value="Acyl-CoA N-acyltransferases (Nat)"/>
    <property type="match status" value="1"/>
</dbReference>
<evidence type="ECO:0000256" key="7">
    <source>
        <dbReference type="ARBA" id="ARBA00023015"/>
    </source>
</evidence>
<feature type="region of interest" description="Disordered" evidence="15">
    <location>
        <begin position="36"/>
        <end position="65"/>
    </location>
</feature>
<evidence type="ECO:0000256" key="15">
    <source>
        <dbReference type="SAM" id="MobiDB-lite"/>
    </source>
</evidence>
<comment type="catalytic activity">
    <reaction evidence="13">
        <text>L-lysyl-[protein] + acetyl-CoA = N(6)-acetyl-L-lysyl-[protein] + CoA + H(+)</text>
        <dbReference type="Rhea" id="RHEA:45948"/>
        <dbReference type="Rhea" id="RHEA-COMP:9752"/>
        <dbReference type="Rhea" id="RHEA-COMP:10731"/>
        <dbReference type="ChEBI" id="CHEBI:15378"/>
        <dbReference type="ChEBI" id="CHEBI:29969"/>
        <dbReference type="ChEBI" id="CHEBI:57287"/>
        <dbReference type="ChEBI" id="CHEBI:57288"/>
        <dbReference type="ChEBI" id="CHEBI:61930"/>
        <dbReference type="EC" id="2.3.1.48"/>
    </reaction>
</comment>
<dbReference type="GO" id="GO:0005634">
    <property type="term" value="C:nucleus"/>
    <property type="evidence" value="ECO:0007669"/>
    <property type="project" value="UniProtKB-SubCell"/>
</dbReference>
<dbReference type="Pfam" id="PF00583">
    <property type="entry name" value="Acetyltransf_1"/>
    <property type="match status" value="1"/>
</dbReference>
<organism evidence="18 19">
    <name type="scientific">Starmerella bacillaris</name>
    <name type="common">Yeast</name>
    <name type="synonym">Candida zemplinina</name>
    <dbReference type="NCBI Taxonomy" id="1247836"/>
    <lineage>
        <taxon>Eukaryota</taxon>
        <taxon>Fungi</taxon>
        <taxon>Dikarya</taxon>
        <taxon>Ascomycota</taxon>
        <taxon>Saccharomycotina</taxon>
        <taxon>Dipodascomycetes</taxon>
        <taxon>Dipodascales</taxon>
        <taxon>Trichomonascaceae</taxon>
        <taxon>Starmerella</taxon>
    </lineage>
</organism>
<dbReference type="CDD" id="cd05509">
    <property type="entry name" value="Bromo_gcn5_like"/>
    <property type="match status" value="1"/>
</dbReference>
<dbReference type="AlphaFoldDB" id="A0AAV5RFZ5"/>
<dbReference type="PROSITE" id="PS50014">
    <property type="entry name" value="BROMODOMAIN_2"/>
    <property type="match status" value="1"/>
</dbReference>
<keyword evidence="11" id="KW-0539">Nucleus</keyword>
<evidence type="ECO:0000256" key="11">
    <source>
        <dbReference type="ARBA" id="ARBA00023242"/>
    </source>
</evidence>
<dbReference type="FunFam" id="1.20.920.10:FF:000046">
    <property type="entry name" value="Histone acetyltransferase GCN5"/>
    <property type="match status" value="1"/>
</dbReference>
<dbReference type="GO" id="GO:0045944">
    <property type="term" value="P:positive regulation of transcription by RNA polymerase II"/>
    <property type="evidence" value="ECO:0007669"/>
    <property type="project" value="TreeGrafter"/>
</dbReference>
<evidence type="ECO:0000256" key="3">
    <source>
        <dbReference type="ARBA" id="ARBA00013184"/>
    </source>
</evidence>
<dbReference type="SMART" id="SM00297">
    <property type="entry name" value="BROMO"/>
    <property type="match status" value="1"/>
</dbReference>
<dbReference type="Gene3D" id="1.20.920.10">
    <property type="entry name" value="Bromodomain-like"/>
    <property type="match status" value="1"/>
</dbReference>
<dbReference type="Pfam" id="PF00439">
    <property type="entry name" value="Bromodomain"/>
    <property type="match status" value="1"/>
</dbReference>
<keyword evidence="7" id="KW-0805">Transcription regulation</keyword>
<evidence type="ECO:0000259" key="17">
    <source>
        <dbReference type="PROSITE" id="PS51186"/>
    </source>
</evidence>
<sequence>MEHQAKRAKLVDDDEDAVLKDIEVKVEAKIEDIEEEFVKKDEEMDEDNDNENEDESEAEKAEEDDVDKFKTVYEFQGEKYMYKERAGAVEEREGRIEFRVVHNNGSRESFLILSGLKSIFQKQLPKMPREYISRLVYDRNHASIAVVRKPMTVVGGIAYRPFESHRFAEIVFCAISSSEQVRGYGAHLMNHLKDYVRNTSKIEHFLTYADNYAVGYFKKQGFTKSITLPKSLWKGYIKDYEGGTLMQCTMVPRIRYLDVPKILLLQRTAINHRIKQRQEQFAIEKQVRRKGLEVFKNQKFEPLDPLDIPGVKETGWTAELDSLARKPRKKGEHGIMQVILSEMKNNAAAWPFMTPVSKEDVPDYYDLIAEPMDLSTMEQKLEKDQYDNMESFIYDARLVFNNCRKYNNEATTYYKNATRLEKFFNSKLKEYPEYQHLVS</sequence>
<dbReference type="PANTHER" id="PTHR45750:SF3">
    <property type="entry name" value="HISTONE ACETYLTRANSFERASE"/>
    <property type="match status" value="1"/>
</dbReference>
<gene>
    <name evidence="18" type="ORF">DASB73_009650</name>
</gene>
<dbReference type="GO" id="GO:0140671">
    <property type="term" value="C:ADA complex"/>
    <property type="evidence" value="ECO:0007669"/>
    <property type="project" value="UniProtKB-ARBA"/>
</dbReference>
<feature type="domain" description="Bromo" evidence="16">
    <location>
        <begin position="344"/>
        <end position="414"/>
    </location>
</feature>
<dbReference type="PANTHER" id="PTHR45750">
    <property type="entry name" value="GH11602P"/>
    <property type="match status" value="1"/>
</dbReference>
<comment type="similarity">
    <text evidence="2">Belongs to the acetyltransferase family. GCN5 subfamily.</text>
</comment>
<protein>
    <recommendedName>
        <fullName evidence="4">Histone acetyltransferase GCN5</fullName>
        <ecNumber evidence="3">2.3.1.48</ecNumber>
    </recommendedName>
</protein>
<dbReference type="Gene3D" id="3.40.630.30">
    <property type="match status" value="1"/>
</dbReference>
<evidence type="ECO:0000256" key="2">
    <source>
        <dbReference type="ARBA" id="ARBA00008607"/>
    </source>
</evidence>
<comment type="subcellular location">
    <subcellularLocation>
        <location evidence="1">Nucleus</location>
    </subcellularLocation>
</comment>
<dbReference type="Proteomes" id="UP001362899">
    <property type="component" value="Unassembled WGS sequence"/>
</dbReference>
<dbReference type="EMBL" id="BTGC01000003">
    <property type="protein sequence ID" value="GMM50007.1"/>
    <property type="molecule type" value="Genomic_DNA"/>
</dbReference>
<name>A0AAV5RFZ5_STABA</name>
<keyword evidence="8 14" id="KW-0103">Bromodomain</keyword>
<dbReference type="GO" id="GO:0010484">
    <property type="term" value="F:histone H3 acetyltransferase activity"/>
    <property type="evidence" value="ECO:0007669"/>
    <property type="project" value="TreeGrafter"/>
</dbReference>
<comment type="caution">
    <text evidence="18">The sequence shown here is derived from an EMBL/GenBank/DDBJ whole genome shotgun (WGS) entry which is preliminary data.</text>
</comment>
<keyword evidence="6" id="KW-0156">Chromatin regulator</keyword>
<dbReference type="InterPro" id="IPR001487">
    <property type="entry name" value="Bromodomain"/>
</dbReference>
<evidence type="ECO:0000256" key="12">
    <source>
        <dbReference type="ARBA" id="ARBA00023315"/>
    </source>
</evidence>
<evidence type="ECO:0000256" key="8">
    <source>
        <dbReference type="ARBA" id="ARBA00023117"/>
    </source>
</evidence>
<evidence type="ECO:0000256" key="10">
    <source>
        <dbReference type="ARBA" id="ARBA00023163"/>
    </source>
</evidence>
<accession>A0AAV5RFZ5</accession>
<keyword evidence="10" id="KW-0804">Transcription</keyword>
<evidence type="ECO:0000259" key="16">
    <source>
        <dbReference type="PROSITE" id="PS50014"/>
    </source>
</evidence>